<accession>A0A4R6M619</accession>
<dbReference type="PANTHER" id="PTHR11905">
    <property type="entry name" value="ADAM A DISINTEGRIN AND METALLOPROTEASE DOMAIN"/>
    <property type="match status" value="1"/>
</dbReference>
<dbReference type="PANTHER" id="PTHR11905:SF159">
    <property type="entry name" value="ADAM METALLOPROTEASE"/>
    <property type="match status" value="1"/>
</dbReference>
<dbReference type="EMBL" id="SNXC01000014">
    <property type="protein sequence ID" value="TDO96265.1"/>
    <property type="molecule type" value="Genomic_DNA"/>
</dbReference>
<evidence type="ECO:0000256" key="1">
    <source>
        <dbReference type="SAM" id="Phobius"/>
    </source>
</evidence>
<dbReference type="InterPro" id="IPR024079">
    <property type="entry name" value="MetalloPept_cat_dom_sf"/>
</dbReference>
<dbReference type="RefSeq" id="WP_166637712.1">
    <property type="nucleotide sequence ID" value="NZ_SNXC01000014.1"/>
</dbReference>
<dbReference type="SUPFAM" id="SSF55486">
    <property type="entry name" value="Metalloproteases ('zincins'), catalytic domain"/>
    <property type="match status" value="1"/>
</dbReference>
<dbReference type="InterPro" id="IPR013783">
    <property type="entry name" value="Ig-like_fold"/>
</dbReference>
<protein>
    <submittedName>
        <fullName evidence="2">Reprolysin-like metallo-peptidase family M12B</fullName>
    </submittedName>
</protein>
<proteinExistence type="predicted"/>
<keyword evidence="1" id="KW-0812">Transmembrane</keyword>
<dbReference type="Proteomes" id="UP000294656">
    <property type="component" value="Unassembled WGS sequence"/>
</dbReference>
<dbReference type="Gene3D" id="2.60.40.10">
    <property type="entry name" value="Immunoglobulins"/>
    <property type="match status" value="1"/>
</dbReference>
<sequence length="845" mass="91090">MFTFWRTKNESLFDLLKIACGAFVLLGSTLALASPSTAFFEDRSLSKKSSVARSLAGHTASKLVQAESLRPLNADNNALKQYLLDTSLNEYRVDLPLPDGQSIDYILTPYSVLSSTVAEQFPDMRQFKGHAVNNPELTGRFDVSLLGFRGLFDTLEGQVTLDPTHVGNTSDYASYYARSSQGLDPTFNDTALRNNTQSNTTLQRTAAYTPTLKTYRLAVSAAYEFTNFYGGQSGAFAGITSMVNRLNEVYEKDLGVTFTLVSGTNTIVSSANAGPFNNNSNDIDVNQAFLNQTIGSDNYDIGHVVNTGGGGLAQLGVVCDDDYKAEGVTGRSNPTGDAFFIDYVAHEIGHQFGAEHTFNGTIGSCSGNRNQDSAVEPGSGSTIMAYAGICGALNLQDNSTPHFHAYSINEINQYLASTTGSSCGTFTSQSNTAPSVDAGDDITVPANTPFILTGSATDTENDNLTYIWEEMDTGSASSSVATMVDNGTRPLFRSWEAVDSSTRYLPRLEDLVDGELSLGESYPNTSRTLNFRLTVRQESSGGSSPIGTNYDDKIVTVDSNSGPFYISSPNINVEATSGETITLSWNVANTSSSPVNCSNVDVLLADQGNSSFSETGDHVLAEDIQNTGQATILVPNLNVTNRYIMLRCSNNAFFALSPCTFTLNGAEATNSQSCTPRSVPPLVISDNAQNSGSTSSSSSSSTFLLGSTSMLFYSPLILLVLIRIMIKHSKFFRLTVIGTLIGVISTGCTTVDAQTESSTWLKKELKRVTDTEDYRLITQGGRGEPLPGVNAEEFEKAKQLCGTINLSLSDVIRSDAEMNDRKNMINDIIRFNKTVWPLCQKHSQP</sequence>
<comment type="caution">
    <text evidence="2">The sequence shown here is derived from an EMBL/GenBank/DDBJ whole genome shotgun (WGS) entry which is preliminary data.</text>
</comment>
<evidence type="ECO:0000313" key="3">
    <source>
        <dbReference type="Proteomes" id="UP000294656"/>
    </source>
</evidence>
<organism evidence="2 3">
    <name type="scientific">Marinomonas balearica</name>
    <dbReference type="NCBI Taxonomy" id="491947"/>
    <lineage>
        <taxon>Bacteria</taxon>
        <taxon>Pseudomonadati</taxon>
        <taxon>Pseudomonadota</taxon>
        <taxon>Gammaproteobacteria</taxon>
        <taxon>Oceanospirillales</taxon>
        <taxon>Oceanospirillaceae</taxon>
        <taxon>Marinomonas</taxon>
    </lineage>
</organism>
<dbReference type="Gene3D" id="3.40.390.10">
    <property type="entry name" value="Collagenase (Catalytic Domain)"/>
    <property type="match status" value="1"/>
</dbReference>
<keyword evidence="1" id="KW-1133">Transmembrane helix</keyword>
<reference evidence="2 3" key="1">
    <citation type="submission" date="2019-03" db="EMBL/GenBank/DDBJ databases">
        <title>Genomic Encyclopedia of Type Strains, Phase III (KMG-III): the genomes of soil and plant-associated and newly described type strains.</title>
        <authorList>
            <person name="Whitman W."/>
        </authorList>
    </citation>
    <scope>NUCLEOTIDE SEQUENCE [LARGE SCALE GENOMIC DNA]</scope>
    <source>
        <strain evidence="2 3">CECT 7378</strain>
    </source>
</reference>
<keyword evidence="3" id="KW-1185">Reference proteome</keyword>
<name>A0A4R6M619_9GAMM</name>
<dbReference type="AlphaFoldDB" id="A0A4R6M619"/>
<feature type="transmembrane region" description="Helical" evidence="1">
    <location>
        <begin position="703"/>
        <end position="726"/>
    </location>
</feature>
<dbReference type="Pfam" id="PF13583">
    <property type="entry name" value="Reprolysin_4"/>
    <property type="match status" value="1"/>
</dbReference>
<gene>
    <name evidence="2" type="ORF">DFP79_2837</name>
</gene>
<dbReference type="GO" id="GO:0008237">
    <property type="term" value="F:metallopeptidase activity"/>
    <property type="evidence" value="ECO:0007669"/>
    <property type="project" value="InterPro"/>
</dbReference>
<keyword evidence="1" id="KW-0472">Membrane</keyword>
<evidence type="ECO:0000313" key="2">
    <source>
        <dbReference type="EMBL" id="TDO96265.1"/>
    </source>
</evidence>